<feature type="domain" description="Phage tail assembly chaperone-like" evidence="1">
    <location>
        <begin position="219"/>
        <end position="275"/>
    </location>
</feature>
<evidence type="ECO:0000259" key="1">
    <source>
        <dbReference type="Pfam" id="PF16778"/>
    </source>
</evidence>
<dbReference type="GeneID" id="68902012"/>
<dbReference type="Pfam" id="PF16778">
    <property type="entry name" value="Phage_tail_APC"/>
    <property type="match status" value="1"/>
</dbReference>
<dbReference type="Proteomes" id="UP000020406">
    <property type="component" value="Unassembled WGS sequence"/>
</dbReference>
<dbReference type="RefSeq" id="WP_200866213.1">
    <property type="nucleotide sequence ID" value="NZ_CP053627.1"/>
</dbReference>
<proteinExistence type="predicted"/>
<evidence type="ECO:0000313" key="5">
    <source>
        <dbReference type="Proteomes" id="UP001430701"/>
    </source>
</evidence>
<dbReference type="InterPro" id="IPR031893">
    <property type="entry name" value="Phage_tail_APC"/>
</dbReference>
<evidence type="ECO:0000313" key="2">
    <source>
        <dbReference type="EMBL" id="EWS77236.1"/>
    </source>
</evidence>
<reference evidence="2 4" key="1">
    <citation type="journal article" date="2014" name="Genome Announc.">
        <title>Draft Genome Sequence of Xylella fastidiosa Pear Leaf Scorch Strain in Taiwan.</title>
        <authorList>
            <person name="Su C.C."/>
            <person name="Deng W.L."/>
            <person name="Jan F.J."/>
            <person name="Chang C.J."/>
            <person name="Huang H."/>
            <person name="Chen J."/>
        </authorList>
    </citation>
    <scope>NUCLEOTIDE SEQUENCE [LARGE SCALE GENOMIC DNA]</scope>
    <source>
        <strain evidence="2 4">PLS229</strain>
    </source>
</reference>
<dbReference type="Proteomes" id="UP001430701">
    <property type="component" value="Unassembled WGS sequence"/>
</dbReference>
<keyword evidence="5" id="KW-1185">Reference proteome</keyword>
<name>Z9JHD4_9GAMM</name>
<dbReference type="AlphaFoldDB" id="Z9JHD4"/>
<evidence type="ECO:0000313" key="3">
    <source>
        <dbReference type="EMBL" id="MCD8474090.1"/>
    </source>
</evidence>
<organism evidence="2 4">
    <name type="scientific">Xylella taiwanensis</name>
    <dbReference type="NCBI Taxonomy" id="1444770"/>
    <lineage>
        <taxon>Bacteria</taxon>
        <taxon>Pseudomonadati</taxon>
        <taxon>Pseudomonadota</taxon>
        <taxon>Gammaproteobacteria</taxon>
        <taxon>Lysobacterales</taxon>
        <taxon>Lysobacteraceae</taxon>
        <taxon>Xylella</taxon>
    </lineage>
</organism>
<dbReference type="EMBL" id="JDSQ01000026">
    <property type="protein sequence ID" value="EWS77236.1"/>
    <property type="molecule type" value="Genomic_DNA"/>
</dbReference>
<gene>
    <name evidence="2" type="ORF">AF72_11995</name>
    <name evidence="3" type="ORF">LPH55_11645</name>
</gene>
<reference evidence="3" key="2">
    <citation type="submission" date="2021-11" db="EMBL/GenBank/DDBJ databases">
        <title>Genome sequence of Xylella taiwanensis PLS432.</title>
        <authorList>
            <person name="Weng L.-W."/>
            <person name="Su C.-C."/>
            <person name="Tsai C.-W."/>
            <person name="Kuo C.-H."/>
        </authorList>
    </citation>
    <scope>NUCLEOTIDE SEQUENCE</scope>
    <source>
        <strain evidence="3">PLS432</strain>
    </source>
</reference>
<dbReference type="STRING" id="1444770.AF72_11995"/>
<dbReference type="PATRIC" id="fig|1444770.3.peg.2829"/>
<dbReference type="eggNOG" id="ENOG5033D9N">
    <property type="taxonomic scope" value="Bacteria"/>
</dbReference>
<sequence>MNTAFAAQPRVDQPVVDSAGRITPPWRNYLARLSLTQDSDALRALYETLDKTVTQIKNGQGLQLSILGRQSINADGVVSNGVVVLALVGDEATPAAEAYYGTDATGEKGFHSLGFKLNRQREPSIAVCDAHATDTPAMSLHGGDAGVQAPPALQFHQGDGTHLQARPASGGSKTITLPNASGDLIIDAPSDRQRYVRQDGGWVAIETEPAPASDPLPDAVRARRDLLLKNSNHYMLLDVPLSEAKRTAWMQYRTALRQITSQPGFPSQVTWPAAPHP</sequence>
<evidence type="ECO:0000313" key="4">
    <source>
        <dbReference type="Proteomes" id="UP000020406"/>
    </source>
</evidence>
<accession>Z9JHD4</accession>
<dbReference type="Gene3D" id="6.10.140.1310">
    <property type="match status" value="1"/>
</dbReference>
<protein>
    <submittedName>
        <fullName evidence="3">Phage tail assembly chaperone</fullName>
    </submittedName>
</protein>
<dbReference type="EMBL" id="JAJPPU010000004">
    <property type="protein sequence ID" value="MCD8474090.1"/>
    <property type="molecule type" value="Genomic_DNA"/>
</dbReference>
<dbReference type="SUPFAM" id="SSF58046">
    <property type="entry name" value="Fibritin"/>
    <property type="match status" value="1"/>
</dbReference>
<comment type="caution">
    <text evidence="2">The sequence shown here is derived from an EMBL/GenBank/DDBJ whole genome shotgun (WGS) entry which is preliminary data.</text>
</comment>